<feature type="domain" description="DUF4423" evidence="1">
    <location>
        <begin position="105"/>
        <end position="264"/>
    </location>
</feature>
<dbReference type="eggNOG" id="COG3093">
    <property type="taxonomic scope" value="Bacteria"/>
</dbReference>
<dbReference type="Proteomes" id="UP000012040">
    <property type="component" value="Chromosome"/>
</dbReference>
<protein>
    <recommendedName>
        <fullName evidence="1">DUF4423 domain-containing protein</fullName>
    </recommendedName>
</protein>
<name>M4VME5_9BACT</name>
<evidence type="ECO:0000313" key="2">
    <source>
        <dbReference type="EMBL" id="AGH94254.1"/>
    </source>
</evidence>
<dbReference type="RefSeq" id="WP_015468744.1">
    <property type="nucleotide sequence ID" value="NC_020813.1"/>
</dbReference>
<dbReference type="NCBIfam" id="TIGR02147">
    <property type="entry name" value="Fsuc_second"/>
    <property type="match status" value="1"/>
</dbReference>
<dbReference type="EMBL" id="CP003537">
    <property type="protein sequence ID" value="AGH94254.1"/>
    <property type="molecule type" value="Genomic_DNA"/>
</dbReference>
<evidence type="ECO:0000259" key="1">
    <source>
        <dbReference type="Pfam" id="PF14394"/>
    </source>
</evidence>
<dbReference type="KEGG" id="bex:A11Q_34"/>
<sequence>MTNVFLYVDFREFLRDELQRRSLRNSKYSLRAFARDIGMSISRLSETLSSTAGISMSTGQLIAQRLKMSDVEKEYFLNLIMAKHGRTPEVRKKAQRRIKQYKARRIFIQLRENHKELLSKWYYLPLIELLGMRCELSSAEISKILDISQEEVVAASLFLAEKGQIVRNENGVWRKANIFQKIESSTPATAIRQFHRDVLKRAAAAIEAQPIEKRKYLSSYFTIRKENIAEARQDIERFNQWFLKKYVTEKNADSVYVFAIQLFGLE</sequence>
<dbReference type="Pfam" id="PF14394">
    <property type="entry name" value="DUF4423"/>
    <property type="match status" value="1"/>
</dbReference>
<dbReference type="HOGENOM" id="CLU_1044528_0_0_7"/>
<proteinExistence type="predicted"/>
<dbReference type="STRING" id="1184267.A11Q_34"/>
<keyword evidence="3" id="KW-1185">Reference proteome</keyword>
<gene>
    <name evidence="2" type="ORF">A11Q_34</name>
</gene>
<evidence type="ECO:0000313" key="3">
    <source>
        <dbReference type="Proteomes" id="UP000012040"/>
    </source>
</evidence>
<dbReference type="OrthoDB" id="5290839at2"/>
<dbReference type="PATRIC" id="fig|1184267.3.peg.36"/>
<accession>M4VME5</accession>
<reference evidence="2 3" key="1">
    <citation type="journal article" date="2013" name="ISME J.">
        <title>By their genes ye shall know them: genomic signatures of predatory bacteria.</title>
        <authorList>
            <person name="Pasternak Z."/>
            <person name="Pietrokovski S."/>
            <person name="Rotem O."/>
            <person name="Gophna U."/>
            <person name="Lurie-Weinberger M.N."/>
            <person name="Jurkevitch E."/>
        </authorList>
    </citation>
    <scope>NUCLEOTIDE SEQUENCE [LARGE SCALE GENOMIC DNA]</scope>
    <source>
        <strain evidence="2 3">JSS</strain>
    </source>
</reference>
<dbReference type="InterPro" id="IPR025537">
    <property type="entry name" value="DUF4423"/>
</dbReference>
<dbReference type="AlphaFoldDB" id="M4VME5"/>
<dbReference type="InterPro" id="IPR011873">
    <property type="entry name" value="CHP02147"/>
</dbReference>
<organism evidence="2 3">
    <name type="scientific">Pseudobdellovibrio exovorus JSS</name>
    <dbReference type="NCBI Taxonomy" id="1184267"/>
    <lineage>
        <taxon>Bacteria</taxon>
        <taxon>Pseudomonadati</taxon>
        <taxon>Bdellovibrionota</taxon>
        <taxon>Bdellovibrionia</taxon>
        <taxon>Bdellovibrionales</taxon>
        <taxon>Pseudobdellovibrionaceae</taxon>
        <taxon>Pseudobdellovibrio</taxon>
    </lineage>
</organism>